<keyword evidence="4" id="KW-1185">Reference proteome</keyword>
<dbReference type="PANTHER" id="PTHR28072:SF1">
    <property type="entry name" value="CRUCIFORM CUTTING ENDONUCLEASE 1, MITOCHONDRIAL-RELATED"/>
    <property type="match status" value="1"/>
</dbReference>
<dbReference type="Proteomes" id="UP000319663">
    <property type="component" value="Unassembled WGS sequence"/>
</dbReference>
<feature type="compositionally biased region" description="Basic and acidic residues" evidence="1">
    <location>
        <begin position="315"/>
        <end position="331"/>
    </location>
</feature>
<dbReference type="GO" id="GO:0004520">
    <property type="term" value="F:DNA endonuclease activity"/>
    <property type="evidence" value="ECO:0007669"/>
    <property type="project" value="TreeGrafter"/>
</dbReference>
<feature type="compositionally biased region" description="Low complexity" evidence="1">
    <location>
        <begin position="378"/>
        <end position="390"/>
    </location>
</feature>
<dbReference type="InterPro" id="IPR036397">
    <property type="entry name" value="RNaseH_sf"/>
</dbReference>
<evidence type="ECO:0000259" key="2">
    <source>
        <dbReference type="Pfam" id="PF09159"/>
    </source>
</evidence>
<gene>
    <name evidence="3" type="ORF">MPDQ_001893</name>
</gene>
<dbReference type="Pfam" id="PF09159">
    <property type="entry name" value="Ydc2-catalyt"/>
    <property type="match status" value="1"/>
</dbReference>
<feature type="domain" description="Mitochondrial resolvase Ydc2 catalytic" evidence="2">
    <location>
        <begin position="71"/>
        <end position="423"/>
    </location>
</feature>
<dbReference type="GO" id="GO:0005739">
    <property type="term" value="C:mitochondrion"/>
    <property type="evidence" value="ECO:0007669"/>
    <property type="project" value="TreeGrafter"/>
</dbReference>
<protein>
    <recommendedName>
        <fullName evidence="2">Mitochondrial resolvase Ydc2 catalytic domain-containing protein</fullName>
    </recommendedName>
</protein>
<dbReference type="OrthoDB" id="5552842at2759"/>
<organism evidence="3 4">
    <name type="scientific">Monascus purpureus</name>
    <name type="common">Red mold</name>
    <name type="synonym">Monascus anka</name>
    <dbReference type="NCBI Taxonomy" id="5098"/>
    <lineage>
        <taxon>Eukaryota</taxon>
        <taxon>Fungi</taxon>
        <taxon>Dikarya</taxon>
        <taxon>Ascomycota</taxon>
        <taxon>Pezizomycotina</taxon>
        <taxon>Eurotiomycetes</taxon>
        <taxon>Eurotiomycetidae</taxon>
        <taxon>Eurotiales</taxon>
        <taxon>Aspergillaceae</taxon>
        <taxon>Monascus</taxon>
    </lineage>
</organism>
<evidence type="ECO:0000256" key="1">
    <source>
        <dbReference type="SAM" id="MobiDB-lite"/>
    </source>
</evidence>
<comment type="caution">
    <text evidence="3">The sequence shown here is derived from an EMBL/GenBank/DDBJ whole genome shotgun (WGS) entry which is preliminary data.</text>
</comment>
<dbReference type="PANTHER" id="PTHR28072">
    <property type="entry name" value="CRUCIFORM CUTTING ENDONUCLEASE 1, MITOCHONDRIAL-RELATED"/>
    <property type="match status" value="1"/>
</dbReference>
<dbReference type="AlphaFoldDB" id="A0A507QQP1"/>
<dbReference type="Gene3D" id="3.30.420.10">
    <property type="entry name" value="Ribonuclease H-like superfamily/Ribonuclease H"/>
    <property type="match status" value="1"/>
</dbReference>
<accession>A0A507QQP1</accession>
<dbReference type="GO" id="GO:0000403">
    <property type="term" value="F:Y-form DNA binding"/>
    <property type="evidence" value="ECO:0007669"/>
    <property type="project" value="TreeGrafter"/>
</dbReference>
<reference evidence="3 4" key="1">
    <citation type="submission" date="2019-06" db="EMBL/GenBank/DDBJ databases">
        <title>Wine fermentation using esterase from Monascus purpureus.</title>
        <authorList>
            <person name="Geng C."/>
            <person name="Zhang Y."/>
        </authorList>
    </citation>
    <scope>NUCLEOTIDE SEQUENCE [LARGE SCALE GENOMIC DNA]</scope>
    <source>
        <strain evidence="3">HQ1</strain>
    </source>
</reference>
<name>A0A507QQP1_MONPU</name>
<proteinExistence type="predicted"/>
<dbReference type="SUPFAM" id="SSF53098">
    <property type="entry name" value="Ribonuclease H-like"/>
    <property type="match status" value="1"/>
</dbReference>
<dbReference type="STRING" id="5098.A0A507QQP1"/>
<feature type="region of interest" description="Disordered" evidence="1">
    <location>
        <begin position="138"/>
        <end position="161"/>
    </location>
</feature>
<feature type="region of interest" description="Disordered" evidence="1">
    <location>
        <begin position="315"/>
        <end position="337"/>
    </location>
</feature>
<feature type="region of interest" description="Disordered" evidence="1">
    <location>
        <begin position="374"/>
        <end position="400"/>
    </location>
</feature>
<dbReference type="InterPro" id="IPR012337">
    <property type="entry name" value="RNaseH-like_sf"/>
</dbReference>
<dbReference type="InterPro" id="IPR039197">
    <property type="entry name" value="Mrs1/Cce1"/>
</dbReference>
<sequence length="441" mass="49432">MKPNLSHLKTRQLVRLAQIIGVTKRGPKLELAERISREISAYQLPLSKESGRNGLQDGTEGGLENANAMSILSLDVGIQNLGIANFIVPPFEPLKSSSSARSAAIADTLDPKWTTNNNITPILNGWQCLKVSDMEVPLPPETQITPEAKEEEKDELTQSTSKKSVIPFSTPAYAARAYTLITSLLEKYKPTHVLIEKQRFRSGGGVAVQEWTLRVGVLEGMLYAVLYTLKQQQRQHQGTQLEQQYLPPPLVHTVDPQQVIKYWRALSGSPTFRLRGKKYDRFQLESPPTKTMKMTPADVKRTKIDLVGTWLSVSRENENENEMARSSDTRDSSSSYAELDITSNESIPQTILQTPKVQIATNPQVRDMVDIYLRRWDGGPSPSPRSSRGSTISGEPPPRKLDDLADCLLQGVTWLDWQVMRYRVLTEGIDDVLSSFQEMND</sequence>
<dbReference type="CDD" id="cd16963">
    <property type="entry name" value="CCE1"/>
    <property type="match status" value="1"/>
</dbReference>
<dbReference type="GO" id="GO:0000402">
    <property type="term" value="F:crossed form four-way junction DNA binding"/>
    <property type="evidence" value="ECO:0007669"/>
    <property type="project" value="TreeGrafter"/>
</dbReference>
<evidence type="ECO:0000313" key="3">
    <source>
        <dbReference type="EMBL" id="TQB69394.1"/>
    </source>
</evidence>
<dbReference type="EMBL" id="VIFY01000155">
    <property type="protein sequence ID" value="TQB69394.1"/>
    <property type="molecule type" value="Genomic_DNA"/>
</dbReference>
<evidence type="ECO:0000313" key="4">
    <source>
        <dbReference type="Proteomes" id="UP000319663"/>
    </source>
</evidence>
<dbReference type="GO" id="GO:0070336">
    <property type="term" value="F:flap-structured DNA binding"/>
    <property type="evidence" value="ECO:0007669"/>
    <property type="project" value="TreeGrafter"/>
</dbReference>
<dbReference type="InterPro" id="IPR015242">
    <property type="entry name" value="Ydc2_cat"/>
</dbReference>